<keyword evidence="3" id="KW-1185">Reference proteome</keyword>
<sequence length="282" mass="30848">MLLATLPSPAQQVSAEFPYLQARPRRMQPPRYEASAFAGLDDFNGDGITNAENPASGASCDREDNGRGRRPQDQRGKFSQNLGNSRSTKQRASGIAVKAAQEAKKANDDMSSAVKIASQKIKLEYAEKAAAAAKAAEAVLAGKAQVLEQLELEVREAELVVQEESQALCTAESNSQLAGKAASQAKEGLKLILQGLKVARENFESSEQVSNGCKQSLADKTNLLEAAQKRVTLLLRQLTEARNDFTKTKQAAQRAACAANEAKERINRQRRRTYRKRWITEE</sequence>
<feature type="compositionally biased region" description="Basic and acidic residues" evidence="2">
    <location>
        <begin position="60"/>
        <end position="76"/>
    </location>
</feature>
<evidence type="ECO:0000313" key="4">
    <source>
        <dbReference type="RefSeq" id="XP_030369189.1"/>
    </source>
</evidence>
<feature type="coiled-coil region" evidence="1">
    <location>
        <begin position="133"/>
        <end position="167"/>
    </location>
</feature>
<dbReference type="Pfam" id="PF05335">
    <property type="entry name" value="DUF745"/>
    <property type="match status" value="1"/>
</dbReference>
<feature type="region of interest" description="Disordered" evidence="2">
    <location>
        <begin position="1"/>
        <end position="95"/>
    </location>
</feature>
<organism evidence="3 4">
    <name type="scientific">Drosophila lebanonensis</name>
    <name type="common">Fruit fly</name>
    <name type="synonym">Scaptodrosophila lebanonensis</name>
    <dbReference type="NCBI Taxonomy" id="7225"/>
    <lineage>
        <taxon>Eukaryota</taxon>
        <taxon>Metazoa</taxon>
        <taxon>Ecdysozoa</taxon>
        <taxon>Arthropoda</taxon>
        <taxon>Hexapoda</taxon>
        <taxon>Insecta</taxon>
        <taxon>Pterygota</taxon>
        <taxon>Neoptera</taxon>
        <taxon>Endopterygota</taxon>
        <taxon>Diptera</taxon>
        <taxon>Brachycera</taxon>
        <taxon>Muscomorpha</taxon>
        <taxon>Ephydroidea</taxon>
        <taxon>Drosophilidae</taxon>
        <taxon>Scaptodrosophila</taxon>
    </lineage>
</organism>
<dbReference type="GeneID" id="115620196"/>
<feature type="compositionally biased region" description="Polar residues" evidence="2">
    <location>
        <begin position="77"/>
        <end position="91"/>
    </location>
</feature>
<dbReference type="OrthoDB" id="7868124at2759"/>
<evidence type="ECO:0000256" key="1">
    <source>
        <dbReference type="SAM" id="Coils"/>
    </source>
</evidence>
<feature type="coiled-coil region" evidence="1">
    <location>
        <begin position="217"/>
        <end position="272"/>
    </location>
</feature>
<name>A0A6J2SZ38_DROLE</name>
<evidence type="ECO:0000256" key="2">
    <source>
        <dbReference type="SAM" id="MobiDB-lite"/>
    </source>
</evidence>
<dbReference type="RefSeq" id="XP_030369189.1">
    <property type="nucleotide sequence ID" value="XM_030513329.1"/>
</dbReference>
<protein>
    <submittedName>
        <fullName evidence="4">Uncharacterized protein LOC115620196</fullName>
    </submittedName>
</protein>
<reference evidence="4" key="1">
    <citation type="submission" date="2025-08" db="UniProtKB">
        <authorList>
            <consortium name="RefSeq"/>
        </authorList>
    </citation>
    <scope>IDENTIFICATION</scope>
    <source>
        <strain evidence="4">11010-0011.00</strain>
        <tissue evidence="4">Whole body</tissue>
    </source>
</reference>
<proteinExistence type="predicted"/>
<dbReference type="InterPro" id="IPR007999">
    <property type="entry name" value="DUF745"/>
</dbReference>
<dbReference type="AlphaFoldDB" id="A0A6J2SZ38"/>
<dbReference type="PANTHER" id="PTHR37161">
    <property type="entry name" value="HDC10475"/>
    <property type="match status" value="1"/>
</dbReference>
<gene>
    <name evidence="4" type="primary">LOC115620196</name>
</gene>
<dbReference type="PANTHER" id="PTHR37161:SF2">
    <property type="entry name" value="AT11648P-RELATED"/>
    <property type="match status" value="1"/>
</dbReference>
<keyword evidence="1" id="KW-0175">Coiled coil</keyword>
<accession>A0A6J2SZ38</accession>
<dbReference type="Proteomes" id="UP000504634">
    <property type="component" value="Unplaced"/>
</dbReference>
<evidence type="ECO:0000313" key="3">
    <source>
        <dbReference type="Proteomes" id="UP000504634"/>
    </source>
</evidence>